<dbReference type="InterPro" id="IPR006683">
    <property type="entry name" value="Thioestr_dom"/>
</dbReference>
<gene>
    <name evidence="4" type="primary">comA</name>
    <name evidence="4" type="ORF">BMWSH_0320</name>
</gene>
<evidence type="ECO:0000256" key="1">
    <source>
        <dbReference type="ARBA" id="ARBA00008324"/>
    </source>
</evidence>
<dbReference type="Gene3D" id="3.10.129.10">
    <property type="entry name" value="Hotdog Thioesterase"/>
    <property type="match status" value="1"/>
</dbReference>
<dbReference type="InterPro" id="IPR029069">
    <property type="entry name" value="HotDog_dom_sf"/>
</dbReference>
<evidence type="ECO:0000313" key="4">
    <source>
        <dbReference type="EMBL" id="AEN87204.1"/>
    </source>
</evidence>
<dbReference type="AlphaFoldDB" id="A0A8D4BLU4"/>
<accession>A0A8D4BLU4</accession>
<protein>
    <submittedName>
        <fullName evidence="4">Thioesterase superfamily protein</fullName>
    </submittedName>
</protein>
<dbReference type="PANTHER" id="PTHR43240">
    <property type="entry name" value="1,4-DIHYDROXY-2-NAPHTHOYL-COA THIOESTERASE 1"/>
    <property type="match status" value="1"/>
</dbReference>
<feature type="domain" description="Thioesterase" evidence="3">
    <location>
        <begin position="39"/>
        <end position="117"/>
    </location>
</feature>
<dbReference type="NCBIfam" id="TIGR00369">
    <property type="entry name" value="unchar_dom_1"/>
    <property type="match status" value="1"/>
</dbReference>
<name>A0A8D4BLU4_PRIMW</name>
<evidence type="ECO:0000256" key="2">
    <source>
        <dbReference type="ARBA" id="ARBA00022801"/>
    </source>
</evidence>
<dbReference type="InterPro" id="IPR003736">
    <property type="entry name" value="PAAI_dom"/>
</dbReference>
<dbReference type="Proteomes" id="UP000001283">
    <property type="component" value="Chromosome"/>
</dbReference>
<reference evidence="4 5" key="1">
    <citation type="journal article" date="2011" name="J. Bacteriol.">
        <title>Complete genome sequence of the industrial strain Bacillus megaterium WSH-002.</title>
        <authorList>
            <person name="Liu L."/>
            <person name="Li Y."/>
            <person name="Zhang J."/>
            <person name="Zou W."/>
            <person name="Zhou Z."/>
            <person name="Liu J."/>
            <person name="Li X."/>
            <person name="Wang L."/>
            <person name="Chen J."/>
        </authorList>
    </citation>
    <scope>NUCLEOTIDE SEQUENCE [LARGE SCALE GENOMIC DNA]</scope>
    <source>
        <strain evidence="4 5">WSH-002</strain>
    </source>
</reference>
<dbReference type="Pfam" id="PF03061">
    <property type="entry name" value="4HBT"/>
    <property type="match status" value="1"/>
</dbReference>
<evidence type="ECO:0000313" key="5">
    <source>
        <dbReference type="Proteomes" id="UP000001283"/>
    </source>
</evidence>
<dbReference type="KEGG" id="bmh:BMWSH_0320"/>
<dbReference type="GO" id="GO:0005829">
    <property type="term" value="C:cytosol"/>
    <property type="evidence" value="ECO:0007669"/>
    <property type="project" value="TreeGrafter"/>
</dbReference>
<dbReference type="PANTHER" id="PTHR43240:SF5">
    <property type="entry name" value="1,4-DIHYDROXY-2-NAPHTHOYL-COA THIOESTERASE 1"/>
    <property type="match status" value="1"/>
</dbReference>
<comment type="similarity">
    <text evidence="1">Belongs to the thioesterase PaaI family.</text>
</comment>
<evidence type="ECO:0000259" key="3">
    <source>
        <dbReference type="Pfam" id="PF03061"/>
    </source>
</evidence>
<keyword evidence="2" id="KW-0378">Hydrolase</keyword>
<dbReference type="GO" id="GO:0061522">
    <property type="term" value="F:1,4-dihydroxy-2-naphthoyl-CoA thioesterase activity"/>
    <property type="evidence" value="ECO:0007669"/>
    <property type="project" value="TreeGrafter"/>
</dbReference>
<dbReference type="CDD" id="cd03443">
    <property type="entry name" value="PaaI_thioesterase"/>
    <property type="match status" value="1"/>
</dbReference>
<proteinExistence type="inferred from homology"/>
<sequence length="129" mass="13872">MDMKTKDTLLEALGIEIISASEQRVEATMPVDERTRQPFGLLHGGASVALAETVASLGAIKSVDIEKEICVGLEINANHIKGKKDGIVTAIGVPLHKGKKTAVWEVKIQDEEENLICISRCTLAILPKA</sequence>
<organism evidence="4 5">
    <name type="scientific">Priestia megaterium (strain WSH-002)</name>
    <name type="common">Bacillus megaterium</name>
    <dbReference type="NCBI Taxonomy" id="1006007"/>
    <lineage>
        <taxon>Bacteria</taxon>
        <taxon>Bacillati</taxon>
        <taxon>Bacillota</taxon>
        <taxon>Bacilli</taxon>
        <taxon>Bacillales</taxon>
        <taxon>Bacillaceae</taxon>
        <taxon>Priestia</taxon>
    </lineage>
</organism>
<dbReference type="EMBL" id="CP003017">
    <property type="protein sequence ID" value="AEN87204.1"/>
    <property type="molecule type" value="Genomic_DNA"/>
</dbReference>
<dbReference type="SUPFAM" id="SSF54637">
    <property type="entry name" value="Thioesterase/thiol ester dehydrase-isomerase"/>
    <property type="match status" value="1"/>
</dbReference>